<proteinExistence type="predicted"/>
<evidence type="ECO:0000313" key="1">
    <source>
        <dbReference type="EMBL" id="EPS61675.1"/>
    </source>
</evidence>
<evidence type="ECO:0000313" key="2">
    <source>
        <dbReference type="Proteomes" id="UP000015453"/>
    </source>
</evidence>
<gene>
    <name evidence="1" type="ORF">M569_13121</name>
</gene>
<dbReference type="EMBL" id="AUSU01006669">
    <property type="protein sequence ID" value="EPS61675.1"/>
    <property type="molecule type" value="Genomic_DNA"/>
</dbReference>
<name>S8C464_9LAMI</name>
<keyword evidence="2" id="KW-1185">Reference proteome</keyword>
<protein>
    <submittedName>
        <fullName evidence="1">Uncharacterized protein</fullName>
    </submittedName>
</protein>
<accession>S8C464</accession>
<dbReference type="AlphaFoldDB" id="S8C464"/>
<organism evidence="1 2">
    <name type="scientific">Genlisea aurea</name>
    <dbReference type="NCBI Taxonomy" id="192259"/>
    <lineage>
        <taxon>Eukaryota</taxon>
        <taxon>Viridiplantae</taxon>
        <taxon>Streptophyta</taxon>
        <taxon>Embryophyta</taxon>
        <taxon>Tracheophyta</taxon>
        <taxon>Spermatophyta</taxon>
        <taxon>Magnoliopsida</taxon>
        <taxon>eudicotyledons</taxon>
        <taxon>Gunneridae</taxon>
        <taxon>Pentapetalae</taxon>
        <taxon>asterids</taxon>
        <taxon>lamiids</taxon>
        <taxon>Lamiales</taxon>
        <taxon>Lentibulariaceae</taxon>
        <taxon>Genlisea</taxon>
    </lineage>
</organism>
<comment type="caution">
    <text evidence="1">The sequence shown here is derived from an EMBL/GenBank/DDBJ whole genome shotgun (WGS) entry which is preliminary data.</text>
</comment>
<dbReference type="Proteomes" id="UP000015453">
    <property type="component" value="Unassembled WGS sequence"/>
</dbReference>
<reference evidence="1 2" key="1">
    <citation type="journal article" date="2013" name="BMC Genomics">
        <title>The miniature genome of a carnivorous plant Genlisea aurea contains a low number of genes and short non-coding sequences.</title>
        <authorList>
            <person name="Leushkin E.V."/>
            <person name="Sutormin R.A."/>
            <person name="Nabieva E.R."/>
            <person name="Penin A.A."/>
            <person name="Kondrashov A.S."/>
            <person name="Logacheva M.D."/>
        </authorList>
    </citation>
    <scope>NUCLEOTIDE SEQUENCE [LARGE SCALE GENOMIC DNA]</scope>
</reference>
<sequence>MATGTITEPGVPALSVIDNCFVDLPYDMRYHNVTMQQFGCKTGLDEHTKQYEFLLQRLNPPNCYIFRDALIQFDVVLCKADGKPPDKNRMVAPCADPVGGLIDSMILQ</sequence>